<dbReference type="InParanoid" id="D6TXM8"/>
<protein>
    <submittedName>
        <fullName evidence="1">Uncharacterized protein</fullName>
    </submittedName>
</protein>
<sequence length="332" mass="37755">MQIKDGVTWYTKKEVFAVVHARRLALDESQFEDWQKKGIVPLGRKVGRGRGKGVEVVWSAAQVGLVCKVCALRQQQGVRGVAAQCTIPVWAWLYLGEESGVELTQLRRAMHTWAQRQAQESKKEAKERAREMVELVGNDTSSEQWRYARRKIAEALYGGKPAGEQIGLALWEVYARTRQANGPAEIALTPELLDLYEEGRRLGREVLLQERKLSDQRWWWARHIQLKAVKEYGEQQQRYSQETAGSVVAEVFAVDMVGTLLSSACEDVAMALGMEELLLKQKDQVVRERFGVDWWMERVRSVRLEVKQEVSPLVLLDGSHPGGLRLKEVVST</sequence>
<dbReference type="OrthoDB" id="4127922at2"/>
<dbReference type="Proteomes" id="UP000004508">
    <property type="component" value="Unassembled WGS sequence"/>
</dbReference>
<comment type="caution">
    <text evidence="1">The sequence shown here is derived from an EMBL/GenBank/DDBJ whole genome shotgun (WGS) entry which is preliminary data.</text>
</comment>
<dbReference type="STRING" id="485913.Krac_3991"/>
<accession>D6TXM8</accession>
<dbReference type="EMBL" id="ADVG01000003">
    <property type="protein sequence ID" value="EFH83075.1"/>
    <property type="molecule type" value="Genomic_DNA"/>
</dbReference>
<dbReference type="RefSeq" id="WP_007913500.1">
    <property type="nucleotide sequence ID" value="NZ_ADVG01000003.1"/>
</dbReference>
<reference evidence="1 2" key="1">
    <citation type="journal article" date="2011" name="Stand. Genomic Sci.">
        <title>Non-contiguous finished genome sequence and contextual data of the filamentous soil bacterium Ktedonobacter racemifer type strain (SOSP1-21).</title>
        <authorList>
            <person name="Chang Y.J."/>
            <person name="Land M."/>
            <person name="Hauser L."/>
            <person name="Chertkov O."/>
            <person name="Del Rio T.G."/>
            <person name="Nolan M."/>
            <person name="Copeland A."/>
            <person name="Tice H."/>
            <person name="Cheng J.F."/>
            <person name="Lucas S."/>
            <person name="Han C."/>
            <person name="Goodwin L."/>
            <person name="Pitluck S."/>
            <person name="Ivanova N."/>
            <person name="Ovchinikova G."/>
            <person name="Pati A."/>
            <person name="Chen A."/>
            <person name="Palaniappan K."/>
            <person name="Mavromatis K."/>
            <person name="Liolios K."/>
            <person name="Brettin T."/>
            <person name="Fiebig A."/>
            <person name="Rohde M."/>
            <person name="Abt B."/>
            <person name="Goker M."/>
            <person name="Detter J.C."/>
            <person name="Woyke T."/>
            <person name="Bristow J."/>
            <person name="Eisen J.A."/>
            <person name="Markowitz V."/>
            <person name="Hugenholtz P."/>
            <person name="Kyrpides N.C."/>
            <person name="Klenk H.P."/>
            <person name="Lapidus A."/>
        </authorList>
    </citation>
    <scope>NUCLEOTIDE SEQUENCE [LARGE SCALE GENOMIC DNA]</scope>
    <source>
        <strain evidence="2">DSM 44963</strain>
    </source>
</reference>
<keyword evidence="2" id="KW-1185">Reference proteome</keyword>
<evidence type="ECO:0000313" key="2">
    <source>
        <dbReference type="Proteomes" id="UP000004508"/>
    </source>
</evidence>
<organism evidence="1 2">
    <name type="scientific">Ktedonobacter racemifer DSM 44963</name>
    <dbReference type="NCBI Taxonomy" id="485913"/>
    <lineage>
        <taxon>Bacteria</taxon>
        <taxon>Bacillati</taxon>
        <taxon>Chloroflexota</taxon>
        <taxon>Ktedonobacteria</taxon>
        <taxon>Ktedonobacterales</taxon>
        <taxon>Ktedonobacteraceae</taxon>
        <taxon>Ktedonobacter</taxon>
    </lineage>
</organism>
<dbReference type="AlphaFoldDB" id="D6TXM8"/>
<evidence type="ECO:0000313" key="1">
    <source>
        <dbReference type="EMBL" id="EFH83075.1"/>
    </source>
</evidence>
<name>D6TXM8_KTERA</name>
<proteinExistence type="predicted"/>
<gene>
    <name evidence="1" type="ORF">Krac_3991</name>
</gene>